<dbReference type="PANTHER" id="PTHR35342">
    <property type="entry name" value="TRICARBOXYLIC TRANSPORT PROTEIN"/>
    <property type="match status" value="1"/>
</dbReference>
<gene>
    <name evidence="3" type="ORF">NA8A_02120</name>
</gene>
<proteinExistence type="predicted"/>
<keyword evidence="1" id="KW-0472">Membrane</keyword>
<feature type="transmembrane region" description="Helical" evidence="1">
    <location>
        <begin position="166"/>
        <end position="184"/>
    </location>
</feature>
<feature type="transmembrane region" description="Helical" evidence="1">
    <location>
        <begin position="204"/>
        <end position="222"/>
    </location>
</feature>
<feature type="transmembrane region" description="Helical" evidence="1">
    <location>
        <begin position="106"/>
        <end position="129"/>
    </location>
</feature>
<feature type="transmembrane region" description="Helical" evidence="1">
    <location>
        <begin position="354"/>
        <end position="380"/>
    </location>
</feature>
<feature type="transmembrane region" description="Helical" evidence="1">
    <location>
        <begin position="135"/>
        <end position="159"/>
    </location>
</feature>
<dbReference type="Proteomes" id="UP000007374">
    <property type="component" value="Unassembled WGS sequence"/>
</dbReference>
<dbReference type="Pfam" id="PF01970">
    <property type="entry name" value="TctA"/>
    <property type="match status" value="1"/>
</dbReference>
<feature type="transmembrane region" description="Helical" evidence="1">
    <location>
        <begin position="323"/>
        <end position="342"/>
    </location>
</feature>
<keyword evidence="1" id="KW-0812">Transmembrane</keyword>
<dbReference type="RefSeq" id="WP_009755747.1">
    <property type="nucleotide sequence ID" value="NZ_AMSI01000001.1"/>
</dbReference>
<feature type="transmembrane region" description="Helical" evidence="1">
    <location>
        <begin position="386"/>
        <end position="406"/>
    </location>
</feature>
<feature type="domain" description="DUF112" evidence="2">
    <location>
        <begin position="17"/>
        <end position="438"/>
    </location>
</feature>
<feature type="transmembrane region" description="Helical" evidence="1">
    <location>
        <begin position="16"/>
        <end position="36"/>
    </location>
</feature>
<dbReference type="PATRIC" id="fig|1231190.3.peg.448"/>
<evidence type="ECO:0000313" key="3">
    <source>
        <dbReference type="EMBL" id="EKF44500.1"/>
    </source>
</evidence>
<dbReference type="AlphaFoldDB" id="K2NZ24"/>
<dbReference type="STRING" id="721133.SAMN05216176_102430"/>
<dbReference type="EMBL" id="AMSI01000001">
    <property type="protein sequence ID" value="EKF44500.1"/>
    <property type="molecule type" value="Genomic_DNA"/>
</dbReference>
<name>K2NZ24_9HYPH</name>
<sequence length="497" mass="51858">MEALLVAASNVFSPEALLVLVIGTVVGLFVGALPGLSSTMGVALCIPITFGMDPAIALVLLGAIYCSSVFGGSITAILLRTPGTDASIATTFDGYPMAQRGEGTKAIGMALVASLVGGVFSALVLLFVAPPLSRLALLFGPQEYVFLAIFGMVSIIGVASGQALKGFVTAALGLLLATIGLDLFTGYPRLTLGQDELLDGLPLLPALIGIFSVSQALSLCISNEGAAADKPMLDVKGKVLPEWAVLRRVARTLLRSSVIGSIIGILPGAGTSVAAFISYNEARRHSAHPERFGKGEIEGVAAPEAANNAVTGGSLVPTLTLGIPGNAVTAVFVGGLTIHGLIPGPKLFTQYADVTYTLILSLILANILFALVGLVSAPWISRVIRVPNAVLGPAIIVFSVVGSYALRNSLFDVWLVLGFGVVGFFMERWRFPGAPLVIALVLGPILETNFRRSMQISGGDWTTFFTRPFSLLLIALIVVSLCYPLISRWRGGKRLLG</sequence>
<dbReference type="eggNOG" id="COG3333">
    <property type="taxonomic scope" value="Bacteria"/>
</dbReference>
<feature type="transmembrane region" description="Helical" evidence="1">
    <location>
        <begin position="413"/>
        <end position="431"/>
    </location>
</feature>
<dbReference type="PANTHER" id="PTHR35342:SF5">
    <property type="entry name" value="TRICARBOXYLIC TRANSPORT PROTEIN"/>
    <property type="match status" value="1"/>
</dbReference>
<evidence type="ECO:0000259" key="2">
    <source>
        <dbReference type="Pfam" id="PF01970"/>
    </source>
</evidence>
<evidence type="ECO:0000256" key="1">
    <source>
        <dbReference type="SAM" id="Phobius"/>
    </source>
</evidence>
<evidence type="ECO:0000313" key="4">
    <source>
        <dbReference type="Proteomes" id="UP000007374"/>
    </source>
</evidence>
<keyword evidence="4" id="KW-1185">Reference proteome</keyword>
<accession>K2NZ24</accession>
<feature type="transmembrane region" description="Helical" evidence="1">
    <location>
        <begin position="469"/>
        <end position="486"/>
    </location>
</feature>
<feature type="transmembrane region" description="Helical" evidence="1">
    <location>
        <begin position="257"/>
        <end position="279"/>
    </location>
</feature>
<dbReference type="OrthoDB" id="9806425at2"/>
<dbReference type="InterPro" id="IPR002823">
    <property type="entry name" value="DUF112_TM"/>
</dbReference>
<reference evidence="3 4" key="1">
    <citation type="journal article" date="2012" name="J. Bacteriol.">
        <title>Genome Sequence of Nitratireductor indicus Type Strain C115.</title>
        <authorList>
            <person name="Lai Q."/>
            <person name="Li G."/>
            <person name="Yu Z."/>
            <person name="Shao Z."/>
        </authorList>
    </citation>
    <scope>NUCLEOTIDE SEQUENCE [LARGE SCALE GENOMIC DNA]</scope>
    <source>
        <strain evidence="3 4">C115</strain>
    </source>
</reference>
<keyword evidence="1" id="KW-1133">Transmembrane helix</keyword>
<protein>
    <recommendedName>
        <fullName evidence="2">DUF112 domain-containing protein</fullName>
    </recommendedName>
</protein>
<feature type="transmembrane region" description="Helical" evidence="1">
    <location>
        <begin position="56"/>
        <end position="79"/>
    </location>
</feature>
<comment type="caution">
    <text evidence="3">The sequence shown here is derived from an EMBL/GenBank/DDBJ whole genome shotgun (WGS) entry which is preliminary data.</text>
</comment>
<organism evidence="3 4">
    <name type="scientific">Nitratireductor indicus C115</name>
    <dbReference type="NCBI Taxonomy" id="1231190"/>
    <lineage>
        <taxon>Bacteria</taxon>
        <taxon>Pseudomonadati</taxon>
        <taxon>Pseudomonadota</taxon>
        <taxon>Alphaproteobacteria</taxon>
        <taxon>Hyphomicrobiales</taxon>
        <taxon>Phyllobacteriaceae</taxon>
        <taxon>Nitratireductor</taxon>
    </lineage>
</organism>